<feature type="domain" description="Histidine kinase" evidence="9">
    <location>
        <begin position="130"/>
        <end position="351"/>
    </location>
</feature>
<dbReference type="InterPro" id="IPR005467">
    <property type="entry name" value="His_kinase_dom"/>
</dbReference>
<evidence type="ECO:0000259" key="9">
    <source>
        <dbReference type="PROSITE" id="PS50109"/>
    </source>
</evidence>
<dbReference type="GO" id="GO:0005524">
    <property type="term" value="F:ATP binding"/>
    <property type="evidence" value="ECO:0007669"/>
    <property type="project" value="UniProtKB-KW"/>
</dbReference>
<dbReference type="InterPro" id="IPR035965">
    <property type="entry name" value="PAS-like_dom_sf"/>
</dbReference>
<evidence type="ECO:0000256" key="3">
    <source>
        <dbReference type="ARBA" id="ARBA00022553"/>
    </source>
</evidence>
<evidence type="ECO:0000256" key="4">
    <source>
        <dbReference type="ARBA" id="ARBA00022679"/>
    </source>
</evidence>
<dbReference type="AlphaFoldDB" id="A0A845AH47"/>
<dbReference type="InterPro" id="IPR036890">
    <property type="entry name" value="HATPase_C_sf"/>
</dbReference>
<organism evidence="10 11">
    <name type="scientific">Qipengyuania algicida</name>
    <dbReference type="NCBI Taxonomy" id="1836209"/>
    <lineage>
        <taxon>Bacteria</taxon>
        <taxon>Pseudomonadati</taxon>
        <taxon>Pseudomonadota</taxon>
        <taxon>Alphaproteobacteria</taxon>
        <taxon>Sphingomonadales</taxon>
        <taxon>Erythrobacteraceae</taxon>
        <taxon>Qipengyuania</taxon>
    </lineage>
</organism>
<dbReference type="OrthoDB" id="9789238at2"/>
<keyword evidence="5" id="KW-0547">Nucleotide-binding</keyword>
<evidence type="ECO:0000256" key="8">
    <source>
        <dbReference type="ARBA" id="ARBA00023012"/>
    </source>
</evidence>
<evidence type="ECO:0000256" key="6">
    <source>
        <dbReference type="ARBA" id="ARBA00022777"/>
    </source>
</evidence>
<dbReference type="Gene3D" id="3.30.450.20">
    <property type="entry name" value="PAS domain"/>
    <property type="match status" value="1"/>
</dbReference>
<proteinExistence type="predicted"/>
<reference evidence="10 11" key="1">
    <citation type="submission" date="2019-12" db="EMBL/GenBank/DDBJ databases">
        <title>Genomic-based taxomic classification of the family Erythrobacteraceae.</title>
        <authorList>
            <person name="Xu L."/>
        </authorList>
    </citation>
    <scope>NUCLEOTIDE SEQUENCE [LARGE SCALE GENOMIC DNA]</scope>
    <source>
        <strain evidence="10 11">KEMB 9005-328</strain>
    </source>
</reference>
<dbReference type="InterPro" id="IPR036097">
    <property type="entry name" value="HisK_dim/P_sf"/>
</dbReference>
<dbReference type="Pfam" id="PF00989">
    <property type="entry name" value="PAS"/>
    <property type="match status" value="1"/>
</dbReference>
<dbReference type="EC" id="2.7.13.3" evidence="2"/>
<dbReference type="InterPro" id="IPR000014">
    <property type="entry name" value="PAS"/>
</dbReference>
<dbReference type="Gene3D" id="1.10.287.130">
    <property type="match status" value="1"/>
</dbReference>
<keyword evidence="3" id="KW-0597">Phosphoprotein</keyword>
<dbReference type="SUPFAM" id="SSF55874">
    <property type="entry name" value="ATPase domain of HSP90 chaperone/DNA topoisomerase II/histidine kinase"/>
    <property type="match status" value="1"/>
</dbReference>
<dbReference type="Pfam" id="PF00512">
    <property type="entry name" value="HisKA"/>
    <property type="match status" value="1"/>
</dbReference>
<protein>
    <recommendedName>
        <fullName evidence="2">histidine kinase</fullName>
        <ecNumber evidence="2">2.7.13.3</ecNumber>
    </recommendedName>
</protein>
<evidence type="ECO:0000256" key="5">
    <source>
        <dbReference type="ARBA" id="ARBA00022741"/>
    </source>
</evidence>
<name>A0A845AH47_9SPHN</name>
<dbReference type="PROSITE" id="PS50109">
    <property type="entry name" value="HIS_KIN"/>
    <property type="match status" value="1"/>
</dbReference>
<comment type="caution">
    <text evidence="10">The sequence shown here is derived from an EMBL/GenBank/DDBJ whole genome shotgun (WGS) entry which is preliminary data.</text>
</comment>
<dbReference type="SUPFAM" id="SSF55785">
    <property type="entry name" value="PYP-like sensor domain (PAS domain)"/>
    <property type="match status" value="1"/>
</dbReference>
<accession>A0A845AH47</accession>
<comment type="catalytic activity">
    <reaction evidence="1">
        <text>ATP + protein L-histidine = ADP + protein N-phospho-L-histidine.</text>
        <dbReference type="EC" id="2.7.13.3"/>
    </reaction>
</comment>
<evidence type="ECO:0000256" key="7">
    <source>
        <dbReference type="ARBA" id="ARBA00022840"/>
    </source>
</evidence>
<keyword evidence="8" id="KW-0902">Two-component regulatory system</keyword>
<keyword evidence="6" id="KW-0418">Kinase</keyword>
<dbReference type="InterPro" id="IPR003661">
    <property type="entry name" value="HisK_dim/P_dom"/>
</dbReference>
<dbReference type="InterPro" id="IPR013767">
    <property type="entry name" value="PAS_fold"/>
</dbReference>
<dbReference type="EMBL" id="WTYA01000004">
    <property type="protein sequence ID" value="MXP28503.1"/>
    <property type="molecule type" value="Genomic_DNA"/>
</dbReference>
<evidence type="ECO:0000313" key="10">
    <source>
        <dbReference type="EMBL" id="MXP28503.1"/>
    </source>
</evidence>
<dbReference type="RefSeq" id="WP_160752801.1">
    <property type="nucleotide sequence ID" value="NZ_WTYA01000004.1"/>
</dbReference>
<evidence type="ECO:0000313" key="11">
    <source>
        <dbReference type="Proteomes" id="UP000439780"/>
    </source>
</evidence>
<gene>
    <name evidence="10" type="ORF">GRI58_06670</name>
</gene>
<dbReference type="Gene3D" id="3.30.565.10">
    <property type="entry name" value="Histidine kinase-like ATPase, C-terminal domain"/>
    <property type="match status" value="1"/>
</dbReference>
<keyword evidence="7" id="KW-0067">ATP-binding</keyword>
<dbReference type="SMART" id="SM00387">
    <property type="entry name" value="HATPase_c"/>
    <property type="match status" value="1"/>
</dbReference>
<keyword evidence="4" id="KW-0808">Transferase</keyword>
<evidence type="ECO:0000256" key="1">
    <source>
        <dbReference type="ARBA" id="ARBA00000085"/>
    </source>
</evidence>
<dbReference type="PANTHER" id="PTHR43065:SF10">
    <property type="entry name" value="PEROXIDE STRESS-ACTIVATED HISTIDINE KINASE MAK3"/>
    <property type="match status" value="1"/>
</dbReference>
<dbReference type="GO" id="GO:0000155">
    <property type="term" value="F:phosphorelay sensor kinase activity"/>
    <property type="evidence" value="ECO:0007669"/>
    <property type="project" value="InterPro"/>
</dbReference>
<dbReference type="PRINTS" id="PR00344">
    <property type="entry name" value="BCTRLSENSOR"/>
</dbReference>
<keyword evidence="11" id="KW-1185">Reference proteome</keyword>
<evidence type="ECO:0000256" key="2">
    <source>
        <dbReference type="ARBA" id="ARBA00012438"/>
    </source>
</evidence>
<dbReference type="Pfam" id="PF02518">
    <property type="entry name" value="HATPase_c"/>
    <property type="match status" value="1"/>
</dbReference>
<dbReference type="Proteomes" id="UP000439780">
    <property type="component" value="Unassembled WGS sequence"/>
</dbReference>
<dbReference type="InterPro" id="IPR003594">
    <property type="entry name" value="HATPase_dom"/>
</dbReference>
<dbReference type="InterPro" id="IPR004358">
    <property type="entry name" value="Sig_transdc_His_kin-like_C"/>
</dbReference>
<dbReference type="SUPFAM" id="SSF47384">
    <property type="entry name" value="Homodimeric domain of signal transducing histidine kinase"/>
    <property type="match status" value="1"/>
</dbReference>
<dbReference type="SMART" id="SM00388">
    <property type="entry name" value="HisKA"/>
    <property type="match status" value="1"/>
</dbReference>
<dbReference type="CDD" id="cd00130">
    <property type="entry name" value="PAS"/>
    <property type="match status" value="1"/>
</dbReference>
<dbReference type="GO" id="GO:0006355">
    <property type="term" value="P:regulation of DNA-templated transcription"/>
    <property type="evidence" value="ECO:0007669"/>
    <property type="project" value="InterPro"/>
</dbReference>
<dbReference type="SMART" id="SM00091">
    <property type="entry name" value="PAS"/>
    <property type="match status" value="1"/>
</dbReference>
<dbReference type="CDD" id="cd00082">
    <property type="entry name" value="HisKA"/>
    <property type="match status" value="1"/>
</dbReference>
<dbReference type="PANTHER" id="PTHR43065">
    <property type="entry name" value="SENSOR HISTIDINE KINASE"/>
    <property type="match status" value="1"/>
</dbReference>
<sequence length="354" mass="38404">MTEHGGSPSADSLIAALIFAVIVIDESDCVRTANPAAEIMLGRSARRLAGKPLQDFMIIQEKRVVDSVFRGEARLIARGIGVRAGGIERRVNLTSSPLPNHSGWRVVTLSEAPSETGEEDERIELRAPSVLAHEIKNPLSAIRGASQLLSRRIEMKHRPLAKLIATEVDRIAGLIDRMQRLGSSSDVFVVPCNLHESIRNAMTSVRAGRGGEVEMLEEFDPSLPNVLADPDALEQVLINLLANAWDATAGQDNSAIVVRTRFASGLIFNAIRFGKAVRLPIEICVIDSGPGIDADLRDHVFEPFVTTKRQGQGLGLALVRKLVRDMGGRIIHERDERAGLTTFRINLAVAGGGE</sequence>